<comment type="similarity">
    <text evidence="1">Belongs to the MsrA Met sulfoxide reductase family.</text>
</comment>
<proteinExistence type="inferred from homology"/>
<protein>
    <recommendedName>
        <fullName evidence="2">peptide-methionine (S)-S-oxide reductase</fullName>
        <ecNumber evidence="2">1.8.4.11</ecNumber>
    </recommendedName>
    <alternativeName>
        <fullName evidence="4">Peptide-methionine (S)-S-oxide reductase</fullName>
    </alternativeName>
</protein>
<dbReference type="PANTHER" id="PTHR43774:SF1">
    <property type="entry name" value="PEPTIDE METHIONINE SULFOXIDE REDUCTASE MSRA 2"/>
    <property type="match status" value="1"/>
</dbReference>
<accession>A0A1J1J3M2</accession>
<dbReference type="PANTHER" id="PTHR43774">
    <property type="entry name" value="PEPTIDE METHIONINE SULFOXIDE REDUCTASE"/>
    <property type="match status" value="1"/>
</dbReference>
<dbReference type="EMBL" id="CVRI01000069">
    <property type="protein sequence ID" value="CRL07045.1"/>
    <property type="molecule type" value="Genomic_DNA"/>
</dbReference>
<dbReference type="Proteomes" id="UP000183832">
    <property type="component" value="Unassembled WGS sequence"/>
</dbReference>
<dbReference type="Pfam" id="PF20939">
    <property type="entry name" value="MsrA_helical"/>
    <property type="match status" value="1"/>
</dbReference>
<feature type="domain" description="Peptide methionine sulphoxide reductase MsrA" evidence="5">
    <location>
        <begin position="54"/>
        <end position="194"/>
    </location>
</feature>
<dbReference type="OrthoDB" id="77405at2759"/>
<evidence type="ECO:0000256" key="2">
    <source>
        <dbReference type="ARBA" id="ARBA00012502"/>
    </source>
</evidence>
<evidence type="ECO:0000259" key="5">
    <source>
        <dbReference type="Pfam" id="PF01625"/>
    </source>
</evidence>
<dbReference type="EC" id="1.8.4.11" evidence="2"/>
<dbReference type="InterPro" id="IPR049006">
    <property type="entry name" value="MsrA_helical"/>
</dbReference>
<feature type="domain" description="Selenoprotein methionine sulfoxide reductase A helical" evidence="6">
    <location>
        <begin position="200"/>
        <end position="241"/>
    </location>
</feature>
<keyword evidence="8" id="KW-1185">Reference proteome</keyword>
<dbReference type="STRING" id="568069.A0A1J1J3M2"/>
<evidence type="ECO:0000313" key="8">
    <source>
        <dbReference type="Proteomes" id="UP000183832"/>
    </source>
</evidence>
<evidence type="ECO:0000256" key="4">
    <source>
        <dbReference type="ARBA" id="ARBA00030643"/>
    </source>
</evidence>
<dbReference type="NCBIfam" id="TIGR00401">
    <property type="entry name" value="msrA"/>
    <property type="match status" value="1"/>
</dbReference>
<dbReference type="Gene3D" id="3.30.1060.10">
    <property type="entry name" value="Peptide methionine sulphoxide reductase MsrA"/>
    <property type="match status" value="1"/>
</dbReference>
<organism evidence="7 8">
    <name type="scientific">Clunio marinus</name>
    <dbReference type="NCBI Taxonomy" id="568069"/>
    <lineage>
        <taxon>Eukaryota</taxon>
        <taxon>Metazoa</taxon>
        <taxon>Ecdysozoa</taxon>
        <taxon>Arthropoda</taxon>
        <taxon>Hexapoda</taxon>
        <taxon>Insecta</taxon>
        <taxon>Pterygota</taxon>
        <taxon>Neoptera</taxon>
        <taxon>Endopterygota</taxon>
        <taxon>Diptera</taxon>
        <taxon>Nematocera</taxon>
        <taxon>Chironomoidea</taxon>
        <taxon>Chironomidae</taxon>
        <taxon>Clunio</taxon>
    </lineage>
</organism>
<dbReference type="InterPro" id="IPR036509">
    <property type="entry name" value="Met_Sox_Rdtase_MsrA_sf"/>
</dbReference>
<dbReference type="FunFam" id="3.30.1060.10:FF:000004">
    <property type="entry name" value="Peptide methionine sulfoxide reductase A5"/>
    <property type="match status" value="1"/>
</dbReference>
<keyword evidence="3" id="KW-0560">Oxidoreductase</keyword>
<dbReference type="SUPFAM" id="SSF55068">
    <property type="entry name" value="Peptide methionine sulfoxide reductase"/>
    <property type="match status" value="1"/>
</dbReference>
<evidence type="ECO:0000256" key="1">
    <source>
        <dbReference type="ARBA" id="ARBA00005591"/>
    </source>
</evidence>
<gene>
    <name evidence="7" type="ORF">CLUMA_CG019985</name>
</gene>
<evidence type="ECO:0000256" key="3">
    <source>
        <dbReference type="ARBA" id="ARBA00023002"/>
    </source>
</evidence>
<evidence type="ECO:0000259" key="6">
    <source>
        <dbReference type="Pfam" id="PF20939"/>
    </source>
</evidence>
<dbReference type="InterPro" id="IPR002569">
    <property type="entry name" value="Met_Sox_Rdtase_MsrA_dom"/>
</dbReference>
<dbReference type="AlphaFoldDB" id="A0A1J1J3M2"/>
<reference evidence="7 8" key="1">
    <citation type="submission" date="2015-04" db="EMBL/GenBank/DDBJ databases">
        <authorList>
            <person name="Syromyatnikov M.Y."/>
            <person name="Popov V.N."/>
        </authorList>
    </citation>
    <scope>NUCLEOTIDE SEQUENCE [LARGE SCALE GENOMIC DNA]</scope>
</reference>
<name>A0A1J1J3M2_9DIPT</name>
<evidence type="ECO:0000313" key="7">
    <source>
        <dbReference type="EMBL" id="CRL07045.1"/>
    </source>
</evidence>
<dbReference type="GO" id="GO:0008113">
    <property type="term" value="F:peptide-methionine (S)-S-oxide reductase activity"/>
    <property type="evidence" value="ECO:0007669"/>
    <property type="project" value="UniProtKB-EC"/>
</dbReference>
<sequence length="259" mass="29330">MLTFCGRRDMIKSLSDNLSKLGLTKRSSTDSSVNGCVERKKLTLLHDVDIPYEKATFGMGCFWGADSLYGGTKGILRTRVGYCGGTKLNPVYRNLGDHTEAIDIDYDPKTISYLEILNLFWNNHEYGLTTKIKKQYASIIFYHSEDQKRIAEESRVHEQKIRSNEKIITTIVEAGEFHSAEDYHQKFRLQNHKDLAKTLGLNSRLLLTSHVAARLNGYVAGIGSVEQFEEEAAALGLNEKQKKYTLEHLIENEGGLLYC</sequence>
<dbReference type="Pfam" id="PF01625">
    <property type="entry name" value="PMSR"/>
    <property type="match status" value="1"/>
</dbReference>